<accession>A0AAW0G4N9</accession>
<dbReference type="Proteomes" id="UP001385951">
    <property type="component" value="Unassembled WGS sequence"/>
</dbReference>
<proteinExistence type="predicted"/>
<evidence type="ECO:0000313" key="2">
    <source>
        <dbReference type="Proteomes" id="UP001385951"/>
    </source>
</evidence>
<sequence>MYLPPQFRSMDQKSPLPPPRPVVLLDRYKTHRTINKKIYMPVYFYRRAVDKHSHHFFQVDPLCRVVPLLKLGLSMVLELPCVNPSETVDELKARQIQCFIVGVEDITISRVTFVMVGAYQGRLQIFFLIALRTRIDPYSLPQLISWEDGYPKWVFMRYANYRARAQGLLPFVDSPQSAWPEFVAADLTRLQVMAELPRMDSEMLQMGSSWSTSSLEFLDESVFVVG</sequence>
<keyword evidence="2" id="KW-1185">Reference proteome</keyword>
<organism evidence="1 2">
    <name type="scientific">Cerrena zonata</name>
    <dbReference type="NCBI Taxonomy" id="2478898"/>
    <lineage>
        <taxon>Eukaryota</taxon>
        <taxon>Fungi</taxon>
        <taxon>Dikarya</taxon>
        <taxon>Basidiomycota</taxon>
        <taxon>Agaricomycotina</taxon>
        <taxon>Agaricomycetes</taxon>
        <taxon>Polyporales</taxon>
        <taxon>Cerrenaceae</taxon>
        <taxon>Cerrena</taxon>
    </lineage>
</organism>
<dbReference type="EMBL" id="JASBNA010000016">
    <property type="protein sequence ID" value="KAK7686654.1"/>
    <property type="molecule type" value="Genomic_DNA"/>
</dbReference>
<comment type="caution">
    <text evidence="1">The sequence shown here is derived from an EMBL/GenBank/DDBJ whole genome shotgun (WGS) entry which is preliminary data.</text>
</comment>
<dbReference type="AlphaFoldDB" id="A0AAW0G4N9"/>
<reference evidence="1 2" key="1">
    <citation type="submission" date="2022-09" db="EMBL/GenBank/DDBJ databases">
        <authorList>
            <person name="Palmer J.M."/>
        </authorList>
    </citation>
    <scope>NUCLEOTIDE SEQUENCE [LARGE SCALE GENOMIC DNA]</scope>
    <source>
        <strain evidence="1 2">DSM 7382</strain>
    </source>
</reference>
<evidence type="ECO:0000313" key="1">
    <source>
        <dbReference type="EMBL" id="KAK7686654.1"/>
    </source>
</evidence>
<gene>
    <name evidence="1" type="ORF">QCA50_010254</name>
</gene>
<protein>
    <submittedName>
        <fullName evidence="1">Uncharacterized protein</fullName>
    </submittedName>
</protein>
<name>A0AAW0G4N9_9APHY</name>